<evidence type="ECO:0000256" key="4">
    <source>
        <dbReference type="ARBA" id="ARBA00024746"/>
    </source>
</evidence>
<name>A0A517YSP7_9BACT</name>
<dbReference type="GO" id="GO:0044781">
    <property type="term" value="P:bacterial-type flagellum organization"/>
    <property type="evidence" value="ECO:0007669"/>
    <property type="project" value="UniProtKB-UniRule"/>
</dbReference>
<keyword evidence="8" id="KW-1185">Reference proteome</keyword>
<dbReference type="AlphaFoldDB" id="A0A517YSP7"/>
<keyword evidence="7" id="KW-0969">Cilium</keyword>
<comment type="similarity">
    <text evidence="1 5">Belongs to the FlgD family.</text>
</comment>
<evidence type="ECO:0000256" key="3">
    <source>
        <dbReference type="ARBA" id="ARBA00022795"/>
    </source>
</evidence>
<gene>
    <name evidence="7" type="ORF">KS4_12170</name>
</gene>
<keyword evidence="3 5" id="KW-1005">Bacterial flagellum biogenesis</keyword>
<protein>
    <recommendedName>
        <fullName evidence="2 5">Basal-body rod modification protein FlgD</fullName>
    </recommendedName>
</protein>
<reference evidence="7 8" key="1">
    <citation type="submission" date="2019-02" db="EMBL/GenBank/DDBJ databases">
        <title>Deep-cultivation of Planctomycetes and their phenomic and genomic characterization uncovers novel biology.</title>
        <authorList>
            <person name="Wiegand S."/>
            <person name="Jogler M."/>
            <person name="Boedeker C."/>
            <person name="Pinto D."/>
            <person name="Vollmers J."/>
            <person name="Rivas-Marin E."/>
            <person name="Kohn T."/>
            <person name="Peeters S.H."/>
            <person name="Heuer A."/>
            <person name="Rast P."/>
            <person name="Oberbeckmann S."/>
            <person name="Bunk B."/>
            <person name="Jeske O."/>
            <person name="Meyerdierks A."/>
            <person name="Storesund J.E."/>
            <person name="Kallscheuer N."/>
            <person name="Luecker S."/>
            <person name="Lage O.M."/>
            <person name="Pohl T."/>
            <person name="Merkel B.J."/>
            <person name="Hornburger P."/>
            <person name="Mueller R.-W."/>
            <person name="Bruemmer F."/>
            <person name="Labrenz M."/>
            <person name="Spormann A.M."/>
            <person name="Op den Camp H."/>
            <person name="Overmann J."/>
            <person name="Amann R."/>
            <person name="Jetten M.S.M."/>
            <person name="Mascher T."/>
            <person name="Medema M.H."/>
            <person name="Devos D.P."/>
            <person name="Kaster A.-K."/>
            <person name="Ovreas L."/>
            <person name="Rohde M."/>
            <person name="Galperin M.Y."/>
            <person name="Jogler C."/>
        </authorList>
    </citation>
    <scope>NUCLEOTIDE SEQUENCE [LARGE SCALE GENOMIC DNA]</scope>
    <source>
        <strain evidence="7 8">KS4</strain>
    </source>
</reference>
<dbReference type="OrthoDB" id="292006at2"/>
<dbReference type="PROSITE" id="PS00018">
    <property type="entry name" value="EF_HAND_1"/>
    <property type="match status" value="1"/>
</dbReference>
<dbReference type="Pfam" id="PF03963">
    <property type="entry name" value="FlgD"/>
    <property type="match status" value="1"/>
</dbReference>
<feature type="compositionally biased region" description="Low complexity" evidence="6">
    <location>
        <begin position="1"/>
        <end position="19"/>
    </location>
</feature>
<dbReference type="RefSeq" id="WP_145075867.1">
    <property type="nucleotide sequence ID" value="NZ_CP036425.1"/>
</dbReference>
<accession>A0A517YSP7</accession>
<proteinExistence type="inferred from homology"/>
<evidence type="ECO:0000256" key="1">
    <source>
        <dbReference type="ARBA" id="ARBA00010577"/>
    </source>
</evidence>
<organism evidence="7 8">
    <name type="scientific">Poriferisphaera corsica</name>
    <dbReference type="NCBI Taxonomy" id="2528020"/>
    <lineage>
        <taxon>Bacteria</taxon>
        <taxon>Pseudomonadati</taxon>
        <taxon>Planctomycetota</taxon>
        <taxon>Phycisphaerae</taxon>
        <taxon>Phycisphaerales</taxon>
        <taxon>Phycisphaeraceae</taxon>
        <taxon>Poriferisphaera</taxon>
    </lineage>
</organism>
<evidence type="ECO:0000256" key="2">
    <source>
        <dbReference type="ARBA" id="ARBA00016013"/>
    </source>
</evidence>
<dbReference type="KEGG" id="pcor:KS4_12170"/>
<dbReference type="Gene3D" id="1.10.1330.10">
    <property type="entry name" value="Dockerin domain"/>
    <property type="match status" value="1"/>
</dbReference>
<dbReference type="Proteomes" id="UP000317369">
    <property type="component" value="Chromosome"/>
</dbReference>
<dbReference type="SUPFAM" id="SSF63446">
    <property type="entry name" value="Type I dockerin domain"/>
    <property type="match status" value="1"/>
</dbReference>
<keyword evidence="7" id="KW-0966">Cell projection</keyword>
<feature type="region of interest" description="Disordered" evidence="6">
    <location>
        <begin position="1"/>
        <end position="22"/>
    </location>
</feature>
<evidence type="ECO:0000256" key="5">
    <source>
        <dbReference type="RuleBase" id="RU362076"/>
    </source>
</evidence>
<dbReference type="InterPro" id="IPR036439">
    <property type="entry name" value="Dockerin_dom_sf"/>
</dbReference>
<dbReference type="InterPro" id="IPR018247">
    <property type="entry name" value="EF_Hand_1_Ca_BS"/>
</dbReference>
<evidence type="ECO:0000256" key="6">
    <source>
        <dbReference type="SAM" id="MobiDB-lite"/>
    </source>
</evidence>
<evidence type="ECO:0000313" key="8">
    <source>
        <dbReference type="Proteomes" id="UP000317369"/>
    </source>
</evidence>
<keyword evidence="7" id="KW-0282">Flagellum</keyword>
<sequence>MTTTGVSATGTQSTTSTSSKYTEMDSGQFVKLMVAELTNQDPFEPNDTSALMEQLSSLRNIESQNALQASLESMVSQQSISQASGLIGYEVTGLDDKNNTVTGIVQSIRVVNGKAQLQLNNNKILGMSRVTDIKVPTNTDEEAPLLWDTNADGEVTTDDYNEWYTRWEKNRDKDPEVGSDGKIKTWQFIDGDFTGDGKVDMTDLTLLQRVFAEINNPTTPST</sequence>
<evidence type="ECO:0000313" key="7">
    <source>
        <dbReference type="EMBL" id="QDU33172.1"/>
    </source>
</evidence>
<comment type="function">
    <text evidence="4 5">Required for flagellar hook formation. May act as a scaffolding protein.</text>
</comment>
<dbReference type="GO" id="GO:0000272">
    <property type="term" value="P:polysaccharide catabolic process"/>
    <property type="evidence" value="ECO:0007669"/>
    <property type="project" value="InterPro"/>
</dbReference>
<dbReference type="InterPro" id="IPR005648">
    <property type="entry name" value="FlgD"/>
</dbReference>
<dbReference type="EMBL" id="CP036425">
    <property type="protein sequence ID" value="QDU33172.1"/>
    <property type="molecule type" value="Genomic_DNA"/>
</dbReference>